<evidence type="ECO:0000313" key="4">
    <source>
        <dbReference type="Proteomes" id="UP001523565"/>
    </source>
</evidence>
<proteinExistence type="predicted"/>
<dbReference type="Pfam" id="PF18984">
    <property type="entry name" value="DUF5717_N"/>
    <property type="match status" value="1"/>
</dbReference>
<dbReference type="Pfam" id="PF18983">
    <property type="entry name" value="DUF5717"/>
    <property type="match status" value="1"/>
</dbReference>
<evidence type="ECO:0000259" key="1">
    <source>
        <dbReference type="Pfam" id="PF18983"/>
    </source>
</evidence>
<dbReference type="EMBL" id="JAMZFV010000007">
    <property type="protein sequence ID" value="MCP1109881.1"/>
    <property type="molecule type" value="Genomic_DNA"/>
</dbReference>
<feature type="domain" description="DUF5717" evidence="1">
    <location>
        <begin position="794"/>
        <end position="1089"/>
    </location>
</feature>
<accession>A0ABT1EH74</accession>
<evidence type="ECO:0000259" key="2">
    <source>
        <dbReference type="Pfam" id="PF18984"/>
    </source>
</evidence>
<organism evidence="3 4">
    <name type="scientific">Ohessyouella blattaphilus</name>
    <dbReference type="NCBI Taxonomy" id="2949333"/>
    <lineage>
        <taxon>Bacteria</taxon>
        <taxon>Bacillati</taxon>
        <taxon>Bacillota</taxon>
        <taxon>Clostridia</taxon>
        <taxon>Lachnospirales</taxon>
        <taxon>Lachnospiraceae</taxon>
        <taxon>Ohessyouella</taxon>
    </lineage>
</organism>
<dbReference type="RefSeq" id="WP_262068762.1">
    <property type="nucleotide sequence ID" value="NZ_JAMXOC010000007.1"/>
</dbReference>
<reference evidence="3 4" key="1">
    <citation type="journal article" date="2022" name="Genome Biol. Evol.">
        <title>Host diet, physiology and behaviors set the stage for Lachnospiraceae cladogenesis.</title>
        <authorList>
            <person name="Vera-Ponce De Leon A."/>
            <person name="Schneider M."/>
            <person name="Jahnes B.C."/>
            <person name="Sadowski V."/>
            <person name="Camuy-Velez L.A."/>
            <person name="Duan J."/>
            <person name="Sabree Z.L."/>
        </authorList>
    </citation>
    <scope>NUCLEOTIDE SEQUENCE [LARGE SCALE GENOMIC DNA]</scope>
    <source>
        <strain evidence="3 4">PAL227</strain>
    </source>
</reference>
<protein>
    <submittedName>
        <fullName evidence="3">DUF5717 family protein</fullName>
    </submittedName>
</protein>
<dbReference type="Proteomes" id="UP001523565">
    <property type="component" value="Unassembled WGS sequence"/>
</dbReference>
<feature type="domain" description="DUF5717" evidence="2">
    <location>
        <begin position="1"/>
        <end position="747"/>
    </location>
</feature>
<sequence>MKDKIQRFSKGDFRTEKPRISFDETNIVIIIGEGEVYRGSLNIKSNTNEKIRGLVYPSSLRVTLKDQGFDGVNNRVDFTYDGRGLLPGHVEKGSFTVVCDVGEYDLDFTAITEKPYINTAYGKIQSTADFKKLAIKDYSEAARLFRSKDFYEILKYENERIFYLYDNMRKWSLGEQALEEFLVGTKLKECIFLTLQGEGMLFEDVTDATKGMLTVMKNTWGFMPVKVAADGDFIRLSRDTFTTDDFVGNAYEFEFFVRPEKLHAGHNYGRLSFTTPYETLVYDVEVMQSGESDEDHRMAEIYMGQILKGYIRNVGGLENTNEWVGQSLLRMQTLRNMDPQNDMYQLLTAHISIIGKKIEEAKWILENYNYNRFALVKDFEVNCYYLYLTALIRGEGSHHARVLSDIEKTYTRHQESWLLLWMIMDLDVKFRSPTKRIHALEQHFAFDNHQVIYYLEAFLCYKEKPDLIKKLGDFELQVLNFSVKYQLVTREMALHLANFASQQKFYSEKLFRVLSRSYEIYQEPTLLNSIVTLLIRGGKVERKYNKWYKLAIDQDLKLARLYDYFMETLDETKIHGPLPRVLYLYYMHGSNLDYKKTAFLYASLVENEGESGDLYFSYREQIYAFTIRQLEQRRITESLRVLYKRFLREEELTSGQIEALRDICYAYEVKTKLNNMAYVHVIEKDGKVRQKVPYQTGGAIICLYDKEARVIWESKDGRYYTDSISYDTKRLFYEPRFLEFCKKYATTTGAWKEPVKRLELTLDNLKDNGFRPYRHKEILSFFSHKLRDEEIKEDSTILYYVLELFKEGFYDKVTLSYLGEYFVGGTSLMKRIYTALRGYELPVGQIAERIITQMVFSENLLDEEEIFLSYYASERVYFRLKQAYLALVAKEYFLAKHITKQSTFDIIMRECELGEDLADICKVALLKRYSTRSYKEDEEQVLRKVLGEMCEKNIIMPFYKEYPKSWLRQLQLYDKCIISYTAKFGGNVQVFYKIKRAQDEDLSYRKEALIPVFGNIYVKTLTLFSDEELVYYFVENTDEQVLETPKNFLRCGNEDKLAGRYARLNEMSELSPAKQMAAMVAYEEEEAIGREFYVKY</sequence>
<keyword evidence="4" id="KW-1185">Reference proteome</keyword>
<dbReference type="InterPro" id="IPR043774">
    <property type="entry name" value="DUF5717_C"/>
</dbReference>
<name>A0ABT1EH74_9FIRM</name>
<comment type="caution">
    <text evidence="3">The sequence shown here is derived from an EMBL/GenBank/DDBJ whole genome shotgun (WGS) entry which is preliminary data.</text>
</comment>
<gene>
    <name evidence="3" type="ORF">NK118_06425</name>
</gene>
<evidence type="ECO:0000313" key="3">
    <source>
        <dbReference type="EMBL" id="MCP1109881.1"/>
    </source>
</evidence>
<dbReference type="InterPro" id="IPR043775">
    <property type="entry name" value="DUF5717_N"/>
</dbReference>